<sequence length="185" mass="19660">MRAISISMLTVLVQSAVLSLAIPIVSSLTLRNDFASLAPHILTRYVHDRRATPIPGSPSVHPRDYRETSRCVPGTETCVTLSIGPPEKPSTQRSLFSLLSQAIIAVHYHIEAHGDGDVPSGEAKWAGNDGVALRVTNTNNHQLTWGVLGVALQGVTSMMGNGAFGRASFVIFDGPNLVGSGVMYA</sequence>
<dbReference type="OrthoDB" id="5380376at2759"/>
<evidence type="ECO:0000313" key="3">
    <source>
        <dbReference type="Proteomes" id="UP000324767"/>
    </source>
</evidence>
<keyword evidence="1" id="KW-0732">Signal</keyword>
<proteinExistence type="predicted"/>
<evidence type="ECO:0000313" key="2">
    <source>
        <dbReference type="EMBL" id="KAA6414896.1"/>
    </source>
</evidence>
<dbReference type="Proteomes" id="UP000324767">
    <property type="component" value="Unassembled WGS sequence"/>
</dbReference>
<comment type="caution">
    <text evidence="2">The sequence shown here is derived from an EMBL/GenBank/DDBJ whole genome shotgun (WGS) entry which is preliminary data.</text>
</comment>
<evidence type="ECO:0000256" key="1">
    <source>
        <dbReference type="SAM" id="SignalP"/>
    </source>
</evidence>
<dbReference type="EMBL" id="VXIT01000002">
    <property type="protein sequence ID" value="KAA6414896.1"/>
    <property type="molecule type" value="Genomic_DNA"/>
</dbReference>
<feature type="chain" id="PRO_5024442626" evidence="1">
    <location>
        <begin position="28"/>
        <end position="185"/>
    </location>
</feature>
<accession>A0A5M8Q1R6</accession>
<organism evidence="2 3">
    <name type="scientific">Lasallia pustulata</name>
    <dbReference type="NCBI Taxonomy" id="136370"/>
    <lineage>
        <taxon>Eukaryota</taxon>
        <taxon>Fungi</taxon>
        <taxon>Dikarya</taxon>
        <taxon>Ascomycota</taxon>
        <taxon>Pezizomycotina</taxon>
        <taxon>Lecanoromycetes</taxon>
        <taxon>OSLEUM clade</taxon>
        <taxon>Umbilicariomycetidae</taxon>
        <taxon>Umbilicariales</taxon>
        <taxon>Umbilicariaceae</taxon>
        <taxon>Lasallia</taxon>
    </lineage>
</organism>
<protein>
    <submittedName>
        <fullName evidence="2">Uncharacterized protein</fullName>
    </submittedName>
</protein>
<dbReference type="AlphaFoldDB" id="A0A5M8Q1R6"/>
<feature type="signal peptide" evidence="1">
    <location>
        <begin position="1"/>
        <end position="27"/>
    </location>
</feature>
<reference evidence="2 3" key="1">
    <citation type="submission" date="2019-09" db="EMBL/GenBank/DDBJ databases">
        <title>The hologenome of the rock-dwelling lichen Lasallia pustulata.</title>
        <authorList>
            <person name="Greshake Tzovaras B."/>
            <person name="Segers F."/>
            <person name="Bicker A."/>
            <person name="Dal Grande F."/>
            <person name="Otte J."/>
            <person name="Hankeln T."/>
            <person name="Schmitt I."/>
            <person name="Ebersberger I."/>
        </authorList>
    </citation>
    <scope>NUCLEOTIDE SEQUENCE [LARGE SCALE GENOMIC DNA]</scope>
    <source>
        <strain evidence="2">A1-1</strain>
    </source>
</reference>
<gene>
    <name evidence="2" type="ORF">FRX48_01646</name>
</gene>
<name>A0A5M8Q1R6_9LECA</name>